<dbReference type="SUPFAM" id="SSF160424">
    <property type="entry name" value="BH3703-like"/>
    <property type="match status" value="1"/>
</dbReference>
<comment type="caution">
    <text evidence="1">The sequence shown here is derived from an EMBL/GenBank/DDBJ whole genome shotgun (WGS) entry which is preliminary data.</text>
</comment>
<dbReference type="InterPro" id="IPR006728">
    <property type="entry name" value="YezG-like"/>
</dbReference>
<dbReference type="Proteomes" id="UP001213771">
    <property type="component" value="Unassembled WGS sequence"/>
</dbReference>
<evidence type="ECO:0000313" key="2">
    <source>
        <dbReference type="Proteomes" id="UP001213771"/>
    </source>
</evidence>
<dbReference type="Pfam" id="PF04634">
    <property type="entry name" value="YezG-like"/>
    <property type="match status" value="1"/>
</dbReference>
<proteinExistence type="predicted"/>
<protein>
    <submittedName>
        <fullName evidence="1">DUF600 family protein</fullName>
    </submittedName>
</protein>
<dbReference type="Gene3D" id="3.30.500.20">
    <property type="entry name" value="BH3703-like domains"/>
    <property type="match status" value="1"/>
</dbReference>
<accession>A0ABD4X0Q3</accession>
<sequence length="63" mass="7683">MPRTYQVEKKAYNHSLHELFHLTVQLHNVFMENEQEPWYSVTMIVNDKTNLKVHFSYVNWNDS</sequence>
<reference evidence="1 2" key="1">
    <citation type="submission" date="2023-02" db="EMBL/GenBank/DDBJ databases">
        <authorList>
            <person name="Olszewska D."/>
        </authorList>
    </citation>
    <scope>NUCLEOTIDE SEQUENCE [LARGE SCALE GENOMIC DNA]</scope>
    <source>
        <strain evidence="1 2">FDU301</strain>
    </source>
</reference>
<name>A0ABD4X0Q3_PRIMG</name>
<dbReference type="RefSeq" id="WP_235567356.1">
    <property type="nucleotide sequence ID" value="NZ_JACYVS010000001.1"/>
</dbReference>
<gene>
    <name evidence="1" type="ORF">PVE99_27235</name>
</gene>
<dbReference type="EMBL" id="JARAOX010000219">
    <property type="protein sequence ID" value="MDD9786065.1"/>
    <property type="molecule type" value="Genomic_DNA"/>
</dbReference>
<dbReference type="AlphaFoldDB" id="A0ABD4X0Q3"/>
<evidence type="ECO:0000313" key="1">
    <source>
        <dbReference type="EMBL" id="MDD9786065.1"/>
    </source>
</evidence>
<organism evidence="1 2">
    <name type="scientific">Priestia megaterium</name>
    <name type="common">Bacillus megaterium</name>
    <dbReference type="NCBI Taxonomy" id="1404"/>
    <lineage>
        <taxon>Bacteria</taxon>
        <taxon>Bacillati</taxon>
        <taxon>Bacillota</taxon>
        <taxon>Bacilli</taxon>
        <taxon>Bacillales</taxon>
        <taxon>Bacillaceae</taxon>
        <taxon>Priestia</taxon>
    </lineage>
</organism>
<dbReference type="InterPro" id="IPR036170">
    <property type="entry name" value="YezG-like_sf"/>
</dbReference>